<comment type="catalytic activity">
    <reaction evidence="11">
        <text>(1,4-alpha-D-galacturonosyl)n+m + H2O = (1,4-alpha-D-galacturonosyl)n + (1,4-alpha-D-galacturonosyl)m.</text>
        <dbReference type="EC" id="3.2.1.15"/>
    </reaction>
</comment>
<keyword evidence="14" id="KW-0456">Lyase</keyword>
<dbReference type="GO" id="GO:0004650">
    <property type="term" value="F:polygalacturonase activity"/>
    <property type="evidence" value="ECO:0007669"/>
    <property type="project" value="UniProtKB-EC"/>
</dbReference>
<dbReference type="GO" id="GO:0016829">
    <property type="term" value="F:lyase activity"/>
    <property type="evidence" value="ECO:0007669"/>
    <property type="project" value="UniProtKB-KW"/>
</dbReference>
<dbReference type="Proteomes" id="UP000245207">
    <property type="component" value="Unassembled WGS sequence"/>
</dbReference>
<dbReference type="AlphaFoldDB" id="A0A2U1KUN6"/>
<evidence type="ECO:0000256" key="8">
    <source>
        <dbReference type="ARBA" id="ARBA00022801"/>
    </source>
</evidence>
<comment type="subcellular location">
    <subcellularLocation>
        <location evidence="1">Secreted</location>
        <location evidence="1">Cell wall</location>
    </subcellularLocation>
</comment>
<keyword evidence="5" id="KW-0964">Secreted</keyword>
<dbReference type="GO" id="GO:0071555">
    <property type="term" value="P:cell wall organization"/>
    <property type="evidence" value="ECO:0007669"/>
    <property type="project" value="UniProtKB-KW"/>
</dbReference>
<dbReference type="STRING" id="35608.A0A2U1KUN6"/>
<dbReference type="InterPro" id="IPR011050">
    <property type="entry name" value="Pectin_lyase_fold/virulence"/>
</dbReference>
<evidence type="ECO:0000256" key="12">
    <source>
        <dbReference type="PROSITE-ProRule" id="PRU10052"/>
    </source>
</evidence>
<keyword evidence="10" id="KW-0961">Cell wall biogenesis/degradation</keyword>
<comment type="caution">
    <text evidence="14">The sequence shown here is derived from an EMBL/GenBank/DDBJ whole genome shotgun (WGS) entry which is preliminary data.</text>
</comment>
<dbReference type="InterPro" id="IPR000743">
    <property type="entry name" value="Glyco_hydro_28"/>
</dbReference>
<evidence type="ECO:0000256" key="3">
    <source>
        <dbReference type="ARBA" id="ARBA00012736"/>
    </source>
</evidence>
<evidence type="ECO:0000256" key="9">
    <source>
        <dbReference type="ARBA" id="ARBA00023295"/>
    </source>
</evidence>
<dbReference type="GO" id="GO:0005975">
    <property type="term" value="P:carbohydrate metabolic process"/>
    <property type="evidence" value="ECO:0007669"/>
    <property type="project" value="InterPro"/>
</dbReference>
<evidence type="ECO:0000256" key="13">
    <source>
        <dbReference type="RuleBase" id="RU361169"/>
    </source>
</evidence>
<evidence type="ECO:0000256" key="6">
    <source>
        <dbReference type="ARBA" id="ARBA00022729"/>
    </source>
</evidence>
<evidence type="ECO:0000256" key="1">
    <source>
        <dbReference type="ARBA" id="ARBA00004191"/>
    </source>
</evidence>
<gene>
    <name evidence="14" type="ORF">CTI12_AA563920</name>
</gene>
<dbReference type="SUPFAM" id="SSF51126">
    <property type="entry name" value="Pectin lyase-like"/>
    <property type="match status" value="1"/>
</dbReference>
<dbReference type="SMART" id="SM00710">
    <property type="entry name" value="PbH1"/>
    <property type="match status" value="4"/>
</dbReference>
<accession>A0A2U1KUN6</accession>
<evidence type="ECO:0000313" key="15">
    <source>
        <dbReference type="Proteomes" id="UP000245207"/>
    </source>
</evidence>
<dbReference type="Gene3D" id="2.160.20.10">
    <property type="entry name" value="Single-stranded right-handed beta-helix, Pectin lyase-like"/>
    <property type="match status" value="1"/>
</dbReference>
<evidence type="ECO:0000313" key="14">
    <source>
        <dbReference type="EMBL" id="PWA40437.1"/>
    </source>
</evidence>
<keyword evidence="4" id="KW-0134">Cell wall</keyword>
<keyword evidence="15" id="KW-1185">Reference proteome</keyword>
<evidence type="ECO:0000256" key="5">
    <source>
        <dbReference type="ARBA" id="ARBA00022525"/>
    </source>
</evidence>
<organism evidence="14 15">
    <name type="scientific">Artemisia annua</name>
    <name type="common">Sweet wormwood</name>
    <dbReference type="NCBI Taxonomy" id="35608"/>
    <lineage>
        <taxon>Eukaryota</taxon>
        <taxon>Viridiplantae</taxon>
        <taxon>Streptophyta</taxon>
        <taxon>Embryophyta</taxon>
        <taxon>Tracheophyta</taxon>
        <taxon>Spermatophyta</taxon>
        <taxon>Magnoliopsida</taxon>
        <taxon>eudicotyledons</taxon>
        <taxon>Gunneridae</taxon>
        <taxon>Pentapetalae</taxon>
        <taxon>asterids</taxon>
        <taxon>campanulids</taxon>
        <taxon>Asterales</taxon>
        <taxon>Asteraceae</taxon>
        <taxon>Asteroideae</taxon>
        <taxon>Anthemideae</taxon>
        <taxon>Artemisiinae</taxon>
        <taxon>Artemisia</taxon>
    </lineage>
</organism>
<evidence type="ECO:0000256" key="7">
    <source>
        <dbReference type="ARBA" id="ARBA00022737"/>
    </source>
</evidence>
<reference evidence="14 15" key="1">
    <citation type="journal article" date="2018" name="Mol. Plant">
        <title>The genome of Artemisia annua provides insight into the evolution of Asteraceae family and artemisinin biosynthesis.</title>
        <authorList>
            <person name="Shen Q."/>
            <person name="Zhang L."/>
            <person name="Liao Z."/>
            <person name="Wang S."/>
            <person name="Yan T."/>
            <person name="Shi P."/>
            <person name="Liu M."/>
            <person name="Fu X."/>
            <person name="Pan Q."/>
            <person name="Wang Y."/>
            <person name="Lv Z."/>
            <person name="Lu X."/>
            <person name="Zhang F."/>
            <person name="Jiang W."/>
            <person name="Ma Y."/>
            <person name="Chen M."/>
            <person name="Hao X."/>
            <person name="Li L."/>
            <person name="Tang Y."/>
            <person name="Lv G."/>
            <person name="Zhou Y."/>
            <person name="Sun X."/>
            <person name="Brodelius P.E."/>
            <person name="Rose J.K.C."/>
            <person name="Tang K."/>
        </authorList>
    </citation>
    <scope>NUCLEOTIDE SEQUENCE [LARGE SCALE GENOMIC DNA]</scope>
    <source>
        <strain evidence="15">cv. Huhao1</strain>
        <tissue evidence="14">Leaf</tissue>
    </source>
</reference>
<dbReference type="InterPro" id="IPR012334">
    <property type="entry name" value="Pectin_lyas_fold"/>
</dbReference>
<proteinExistence type="inferred from homology"/>
<dbReference type="FunFam" id="2.160.20.10:FF:000032">
    <property type="entry name" value="Pectin lyase-like superfamily protein"/>
    <property type="match status" value="1"/>
</dbReference>
<dbReference type="EC" id="3.2.1.15" evidence="3"/>
<feature type="active site" evidence="12">
    <location>
        <position position="220"/>
    </location>
</feature>
<evidence type="ECO:0000256" key="4">
    <source>
        <dbReference type="ARBA" id="ARBA00022512"/>
    </source>
</evidence>
<dbReference type="InterPro" id="IPR006626">
    <property type="entry name" value="PbH1"/>
</dbReference>
<evidence type="ECO:0000256" key="11">
    <source>
        <dbReference type="ARBA" id="ARBA00034074"/>
    </source>
</evidence>
<dbReference type="OrthoDB" id="187139at2759"/>
<comment type="similarity">
    <text evidence="2 13">Belongs to the glycosyl hydrolase 28 family.</text>
</comment>
<keyword evidence="9 13" id="KW-0326">Glycosidase</keyword>
<keyword evidence="8 13" id="KW-0378">Hydrolase</keyword>
<evidence type="ECO:0000256" key="10">
    <source>
        <dbReference type="ARBA" id="ARBA00023316"/>
    </source>
</evidence>
<dbReference type="PROSITE" id="PS00502">
    <property type="entry name" value="POLYGALACTURONASE"/>
    <property type="match status" value="1"/>
</dbReference>
<protein>
    <recommendedName>
        <fullName evidence="3">endo-polygalacturonase</fullName>
        <ecNumber evidence="3">3.2.1.15</ecNumber>
    </recommendedName>
</protein>
<dbReference type="Pfam" id="PF00295">
    <property type="entry name" value="Glyco_hydro_28"/>
    <property type="match status" value="1"/>
</dbReference>
<keyword evidence="6" id="KW-0732">Signal</keyword>
<keyword evidence="7" id="KW-0677">Repeat</keyword>
<name>A0A2U1KUN6_ARTAN</name>
<dbReference type="PANTHER" id="PTHR31375">
    <property type="match status" value="1"/>
</dbReference>
<evidence type="ECO:0000256" key="2">
    <source>
        <dbReference type="ARBA" id="ARBA00008834"/>
    </source>
</evidence>
<sequence>MQYGAKGDGVSDDTKAFEDAWQDVCNDNGPRSRLTIPLVNTFLVGPINFQGPCKSPVVHFKILGTIIAPEDPNSWNSCETGAWLLFSNVDGLILDGGGMINGRGNAWWTKSSTYINEVFRCFVPPSALHFENCNGLRLRQLKHRDSPRNHIGLSRCSFSTISNLDISAPDSSPNTDGIDVSISTQIRIKNSVIKTGDDCIALNNGTSQVNITGIYCGPGHGISIGSLGINGEYSTVENIYIRKCNFSGTQNGARIKTWQGGSGYARDITFEQINLQNVNNPILIDQYYCPGGHNCPTNSSAVEISGISYKLFQGTSSSRTAINFDCSDNVPCSGISLDQITIMSAKTGENTTVYCNNAYGTSSFTEPSPTCLSH</sequence>
<dbReference type="EMBL" id="PKPP01013791">
    <property type="protein sequence ID" value="PWA40437.1"/>
    <property type="molecule type" value="Genomic_DNA"/>
</dbReference>